<feature type="region of interest" description="Disordered" evidence="6">
    <location>
        <begin position="176"/>
        <end position="209"/>
    </location>
</feature>
<dbReference type="InterPro" id="IPR019814">
    <property type="entry name" value="Translation_initiation_fac_3_N"/>
</dbReference>
<evidence type="ECO:0000313" key="9">
    <source>
        <dbReference type="EMBL" id="HGY09959.1"/>
    </source>
</evidence>
<dbReference type="PANTHER" id="PTHR10938">
    <property type="entry name" value="TRANSLATION INITIATION FACTOR IF-3"/>
    <property type="match status" value="1"/>
</dbReference>
<dbReference type="Pfam" id="PF05198">
    <property type="entry name" value="IF3_N"/>
    <property type="match status" value="1"/>
</dbReference>
<evidence type="ECO:0000256" key="3">
    <source>
        <dbReference type="ARBA" id="ARBA00022917"/>
    </source>
</evidence>
<dbReference type="InterPro" id="IPR001288">
    <property type="entry name" value="Translation_initiation_fac_3"/>
</dbReference>
<dbReference type="GO" id="GO:0003743">
    <property type="term" value="F:translation initiation factor activity"/>
    <property type="evidence" value="ECO:0007669"/>
    <property type="project" value="UniProtKB-UniRule"/>
</dbReference>
<keyword evidence="2 4" id="KW-0396">Initiation factor</keyword>
<feature type="domain" description="Translation initiation factor 3 C-terminal" evidence="7">
    <location>
        <begin position="94"/>
        <end position="177"/>
    </location>
</feature>
<dbReference type="InterPro" id="IPR019815">
    <property type="entry name" value="Translation_initiation_fac_3_C"/>
</dbReference>
<dbReference type="InterPro" id="IPR036788">
    <property type="entry name" value="T_IF-3_C_sf"/>
</dbReference>
<comment type="subcellular location">
    <subcellularLocation>
        <location evidence="4">Cytoplasm</location>
    </subcellularLocation>
</comment>
<protein>
    <recommendedName>
        <fullName evidence="4 5">Translation initiation factor IF-3</fullName>
    </recommendedName>
</protein>
<dbReference type="InterPro" id="IPR036787">
    <property type="entry name" value="T_IF-3_N_sf"/>
</dbReference>
<evidence type="ECO:0000256" key="6">
    <source>
        <dbReference type="SAM" id="MobiDB-lite"/>
    </source>
</evidence>
<evidence type="ECO:0000256" key="5">
    <source>
        <dbReference type="NCBIfam" id="TIGR00168"/>
    </source>
</evidence>
<dbReference type="FunFam" id="3.10.20.80:FF:000001">
    <property type="entry name" value="Translation initiation factor IF-3"/>
    <property type="match status" value="1"/>
</dbReference>
<feature type="compositionally biased region" description="Basic and acidic residues" evidence="6">
    <location>
        <begin position="180"/>
        <end position="200"/>
    </location>
</feature>
<organism evidence="9">
    <name type="scientific">Oceanithermus profundus</name>
    <dbReference type="NCBI Taxonomy" id="187137"/>
    <lineage>
        <taxon>Bacteria</taxon>
        <taxon>Thermotogati</taxon>
        <taxon>Deinococcota</taxon>
        <taxon>Deinococci</taxon>
        <taxon>Thermales</taxon>
        <taxon>Thermaceae</taxon>
        <taxon>Oceanithermus</taxon>
    </lineage>
</organism>
<comment type="similarity">
    <text evidence="1 4">Belongs to the IF-3 family.</text>
</comment>
<feature type="domain" description="Translation initiation factor 3 N-terminal" evidence="8">
    <location>
        <begin position="17"/>
        <end position="86"/>
    </location>
</feature>
<reference evidence="9" key="1">
    <citation type="journal article" date="2020" name="mSystems">
        <title>Genome- and Community-Level Interaction Insights into Carbon Utilization and Element Cycling Functions of Hydrothermarchaeota in Hydrothermal Sediment.</title>
        <authorList>
            <person name="Zhou Z."/>
            <person name="Liu Y."/>
            <person name="Xu W."/>
            <person name="Pan J."/>
            <person name="Luo Z.H."/>
            <person name="Li M."/>
        </authorList>
    </citation>
    <scope>NUCLEOTIDE SEQUENCE [LARGE SCALE GENOMIC DNA]</scope>
    <source>
        <strain evidence="9">HyVt-570</strain>
    </source>
</reference>
<dbReference type="FunFam" id="3.30.110.10:FF:000001">
    <property type="entry name" value="Translation initiation factor IF-3"/>
    <property type="match status" value="1"/>
</dbReference>
<dbReference type="PANTHER" id="PTHR10938:SF0">
    <property type="entry name" value="TRANSLATION INITIATION FACTOR IF-3, MITOCHONDRIAL"/>
    <property type="match status" value="1"/>
</dbReference>
<evidence type="ECO:0000259" key="7">
    <source>
        <dbReference type="Pfam" id="PF00707"/>
    </source>
</evidence>
<evidence type="ECO:0000256" key="4">
    <source>
        <dbReference type="HAMAP-Rule" id="MF_00080"/>
    </source>
</evidence>
<proteinExistence type="inferred from homology"/>
<dbReference type="GO" id="GO:0016020">
    <property type="term" value="C:membrane"/>
    <property type="evidence" value="ECO:0007669"/>
    <property type="project" value="TreeGrafter"/>
</dbReference>
<accession>A0A7C4ZHT8</accession>
<keyword evidence="3 4" id="KW-0648">Protein biosynthesis</keyword>
<keyword evidence="4" id="KW-0963">Cytoplasm</keyword>
<sequence>MRRRGRVPPPTKTQHRINEQIRVRQVRVIDESGEQLGIMETRQALELARQKDLDLVLVGPTASPPVAKLLDYGKWRYEQQQAEKEARKKAKRQEMKSIKFRVKIDEHDYQTKLGHVRRFLEAGHKVKVTIMFRGREMAHPELGKKILDRVAEDLAEIAVVEMKPLMAGRDMNMVLAPIPPEKRGKARPEREEAASPEKDVQPAADPAQE</sequence>
<dbReference type="NCBIfam" id="TIGR00168">
    <property type="entry name" value="infC"/>
    <property type="match status" value="1"/>
</dbReference>
<dbReference type="HAMAP" id="MF_00080">
    <property type="entry name" value="IF_3"/>
    <property type="match status" value="1"/>
</dbReference>
<evidence type="ECO:0000256" key="2">
    <source>
        <dbReference type="ARBA" id="ARBA00022540"/>
    </source>
</evidence>
<evidence type="ECO:0000256" key="1">
    <source>
        <dbReference type="ARBA" id="ARBA00005439"/>
    </source>
</evidence>
<dbReference type="EMBL" id="DRPZ01000205">
    <property type="protein sequence ID" value="HGY09959.1"/>
    <property type="molecule type" value="Genomic_DNA"/>
</dbReference>
<dbReference type="GO" id="GO:0032790">
    <property type="term" value="P:ribosome disassembly"/>
    <property type="evidence" value="ECO:0007669"/>
    <property type="project" value="TreeGrafter"/>
</dbReference>
<comment type="subunit">
    <text evidence="4">Monomer.</text>
</comment>
<gene>
    <name evidence="4" type="primary">infC</name>
    <name evidence="9" type="ORF">ENK37_07920</name>
</gene>
<comment type="caution">
    <text evidence="9">The sequence shown here is derived from an EMBL/GenBank/DDBJ whole genome shotgun (WGS) entry which is preliminary data.</text>
</comment>
<dbReference type="AlphaFoldDB" id="A0A7C4ZHT8"/>
<dbReference type="Pfam" id="PF00707">
    <property type="entry name" value="IF3_C"/>
    <property type="match status" value="1"/>
</dbReference>
<dbReference type="Gene3D" id="3.10.20.80">
    <property type="entry name" value="Translation initiation factor 3 (IF-3), N-terminal domain"/>
    <property type="match status" value="1"/>
</dbReference>
<name>A0A7C4ZHT8_9DEIN</name>
<dbReference type="GO" id="GO:0005829">
    <property type="term" value="C:cytosol"/>
    <property type="evidence" value="ECO:0007669"/>
    <property type="project" value="TreeGrafter"/>
</dbReference>
<dbReference type="SUPFAM" id="SSF54364">
    <property type="entry name" value="Translation initiation factor IF3, N-terminal domain"/>
    <property type="match status" value="1"/>
</dbReference>
<dbReference type="GO" id="GO:0043022">
    <property type="term" value="F:ribosome binding"/>
    <property type="evidence" value="ECO:0007669"/>
    <property type="project" value="UniProtKB-ARBA"/>
</dbReference>
<comment type="function">
    <text evidence="4">IF-3 binds to the 30S ribosomal subunit and shifts the equilibrium between 70S ribosomes and their 50S and 30S subunits in favor of the free subunits, thus enhancing the availability of 30S subunits on which protein synthesis initiation begins.</text>
</comment>
<evidence type="ECO:0000259" key="8">
    <source>
        <dbReference type="Pfam" id="PF05198"/>
    </source>
</evidence>
<dbReference type="Proteomes" id="UP000885759">
    <property type="component" value="Unassembled WGS sequence"/>
</dbReference>
<dbReference type="SUPFAM" id="SSF55200">
    <property type="entry name" value="Translation initiation factor IF3, C-terminal domain"/>
    <property type="match status" value="1"/>
</dbReference>
<dbReference type="Gene3D" id="3.30.110.10">
    <property type="entry name" value="Translation initiation factor 3 (IF-3), C-terminal domain"/>
    <property type="match status" value="1"/>
</dbReference>